<feature type="transmembrane region" description="Helical" evidence="2">
    <location>
        <begin position="6"/>
        <end position="29"/>
    </location>
</feature>
<gene>
    <name evidence="3" type="ORF">Cni_G05986</name>
</gene>
<feature type="compositionally biased region" description="Basic residues" evidence="1">
    <location>
        <begin position="55"/>
        <end position="64"/>
    </location>
</feature>
<evidence type="ECO:0000313" key="4">
    <source>
        <dbReference type="Proteomes" id="UP001327560"/>
    </source>
</evidence>
<dbReference type="AlphaFoldDB" id="A0AAQ3JW49"/>
<sequence>MQLGAGPVIFAVVYPSPLRFLLLLSLIFVAPSPLSPSKKGSGRSSPPQGSLDRRRLCRCARTRLHPLSPTLNDRSGHEDRRPAEGSVCGGGGAAAGRGGVHESFGWELETDGVGLQAGD</sequence>
<keyword evidence="4" id="KW-1185">Reference proteome</keyword>
<organism evidence="3 4">
    <name type="scientific">Canna indica</name>
    <name type="common">Indian-shot</name>
    <dbReference type="NCBI Taxonomy" id="4628"/>
    <lineage>
        <taxon>Eukaryota</taxon>
        <taxon>Viridiplantae</taxon>
        <taxon>Streptophyta</taxon>
        <taxon>Embryophyta</taxon>
        <taxon>Tracheophyta</taxon>
        <taxon>Spermatophyta</taxon>
        <taxon>Magnoliopsida</taxon>
        <taxon>Liliopsida</taxon>
        <taxon>Zingiberales</taxon>
        <taxon>Cannaceae</taxon>
        <taxon>Canna</taxon>
    </lineage>
</organism>
<evidence type="ECO:0000256" key="1">
    <source>
        <dbReference type="SAM" id="MobiDB-lite"/>
    </source>
</evidence>
<evidence type="ECO:0000256" key="2">
    <source>
        <dbReference type="SAM" id="Phobius"/>
    </source>
</evidence>
<feature type="compositionally biased region" description="Low complexity" evidence="1">
    <location>
        <begin position="32"/>
        <end position="50"/>
    </location>
</feature>
<reference evidence="3 4" key="1">
    <citation type="submission" date="2023-10" db="EMBL/GenBank/DDBJ databases">
        <title>Chromosome-scale genome assembly provides insights into flower coloration mechanisms of Canna indica.</title>
        <authorList>
            <person name="Li C."/>
        </authorList>
    </citation>
    <scope>NUCLEOTIDE SEQUENCE [LARGE SCALE GENOMIC DNA]</scope>
    <source>
        <tissue evidence="3">Flower</tissue>
    </source>
</reference>
<keyword evidence="2" id="KW-0812">Transmembrane</keyword>
<dbReference type="Proteomes" id="UP001327560">
    <property type="component" value="Chromosome 2"/>
</dbReference>
<keyword evidence="2" id="KW-0472">Membrane</keyword>
<proteinExistence type="predicted"/>
<name>A0AAQ3JW49_9LILI</name>
<accession>A0AAQ3JW49</accession>
<feature type="compositionally biased region" description="Basic and acidic residues" evidence="1">
    <location>
        <begin position="74"/>
        <end position="83"/>
    </location>
</feature>
<evidence type="ECO:0000313" key="3">
    <source>
        <dbReference type="EMBL" id="WOK97278.1"/>
    </source>
</evidence>
<feature type="region of interest" description="Disordered" evidence="1">
    <location>
        <begin position="32"/>
        <end position="119"/>
    </location>
</feature>
<dbReference type="EMBL" id="CP136891">
    <property type="protein sequence ID" value="WOK97278.1"/>
    <property type="molecule type" value="Genomic_DNA"/>
</dbReference>
<feature type="compositionally biased region" description="Gly residues" evidence="1">
    <location>
        <begin position="87"/>
        <end position="98"/>
    </location>
</feature>
<protein>
    <submittedName>
        <fullName evidence="3">Uncharacterized protein</fullName>
    </submittedName>
</protein>
<keyword evidence="2" id="KW-1133">Transmembrane helix</keyword>